<dbReference type="Proteomes" id="UP000218811">
    <property type="component" value="Unassembled WGS sequence"/>
</dbReference>
<protein>
    <recommendedName>
        <fullName evidence="4">Nucleolar protein 16</fullName>
    </recommendedName>
</protein>
<dbReference type="PANTHER" id="PTHR13243">
    <property type="entry name" value="HSPC111 PROTEIN-RELATED"/>
    <property type="match status" value="1"/>
</dbReference>
<keyword evidence="8" id="KW-1185">Reference proteome</keyword>
<dbReference type="GO" id="GO:0042273">
    <property type="term" value="P:ribosomal large subunit biogenesis"/>
    <property type="evidence" value="ECO:0007669"/>
    <property type="project" value="TreeGrafter"/>
</dbReference>
<feature type="region of interest" description="Disordered" evidence="6">
    <location>
        <begin position="62"/>
        <end position="103"/>
    </location>
</feature>
<comment type="subcellular location">
    <subcellularLocation>
        <location evidence="2">Nucleus</location>
        <location evidence="2">Nucleolus</location>
    </subcellularLocation>
</comment>
<comment type="similarity">
    <text evidence="3">Belongs to the NOP16 family.</text>
</comment>
<feature type="compositionally biased region" description="Basic residues" evidence="6">
    <location>
        <begin position="1"/>
        <end position="11"/>
    </location>
</feature>
<accession>A0A2H3J7Q5</accession>
<dbReference type="OMA" id="MQQTEAD"/>
<name>A0A2H3J7Q5_WOLCO</name>
<keyword evidence="5" id="KW-0539">Nucleus</keyword>
<evidence type="ECO:0000256" key="6">
    <source>
        <dbReference type="SAM" id="MobiDB-lite"/>
    </source>
</evidence>
<dbReference type="OrthoDB" id="285729at2759"/>
<evidence type="ECO:0000256" key="3">
    <source>
        <dbReference type="ARBA" id="ARBA00008479"/>
    </source>
</evidence>
<dbReference type="EMBL" id="KB467942">
    <property type="protein sequence ID" value="PCH38256.1"/>
    <property type="molecule type" value="Genomic_DNA"/>
</dbReference>
<evidence type="ECO:0000256" key="1">
    <source>
        <dbReference type="ARBA" id="ARBA00002889"/>
    </source>
</evidence>
<evidence type="ECO:0000256" key="5">
    <source>
        <dbReference type="ARBA" id="ARBA00023242"/>
    </source>
</evidence>
<proteinExistence type="inferred from homology"/>
<evidence type="ECO:0000256" key="4">
    <source>
        <dbReference type="ARBA" id="ARBA00015522"/>
    </source>
</evidence>
<evidence type="ECO:0000256" key="2">
    <source>
        <dbReference type="ARBA" id="ARBA00004604"/>
    </source>
</evidence>
<dbReference type="AlphaFoldDB" id="A0A2H3J7Q5"/>
<feature type="compositionally biased region" description="Basic residues" evidence="6">
    <location>
        <begin position="19"/>
        <end position="29"/>
    </location>
</feature>
<feature type="region of interest" description="Disordered" evidence="6">
    <location>
        <begin position="1"/>
        <end position="45"/>
    </location>
</feature>
<dbReference type="STRING" id="742152.A0A2H3J7Q5"/>
<feature type="compositionally biased region" description="Low complexity" evidence="6">
    <location>
        <begin position="71"/>
        <end position="85"/>
    </location>
</feature>
<comment type="function">
    <text evidence="1">Involved in the biogenesis of the 60S ribosomal subunit.</text>
</comment>
<dbReference type="GO" id="GO:0005730">
    <property type="term" value="C:nucleolus"/>
    <property type="evidence" value="ECO:0007669"/>
    <property type="project" value="UniProtKB-SubCell"/>
</dbReference>
<evidence type="ECO:0000313" key="7">
    <source>
        <dbReference type="EMBL" id="PCH38256.1"/>
    </source>
</evidence>
<gene>
    <name evidence="7" type="ORF">WOLCODRAFT_130795</name>
</gene>
<dbReference type="PANTHER" id="PTHR13243:SF1">
    <property type="entry name" value="NUCLEOLAR PROTEIN 16"/>
    <property type="match status" value="1"/>
</dbReference>
<organism evidence="7 8">
    <name type="scientific">Wolfiporia cocos (strain MD-104)</name>
    <name type="common">Brown rot fungus</name>
    <dbReference type="NCBI Taxonomy" id="742152"/>
    <lineage>
        <taxon>Eukaryota</taxon>
        <taxon>Fungi</taxon>
        <taxon>Dikarya</taxon>
        <taxon>Basidiomycota</taxon>
        <taxon>Agaricomycotina</taxon>
        <taxon>Agaricomycetes</taxon>
        <taxon>Polyporales</taxon>
        <taxon>Phaeolaceae</taxon>
        <taxon>Wolfiporia</taxon>
    </lineage>
</organism>
<dbReference type="InterPro" id="IPR019002">
    <property type="entry name" value="Ribosome_biogenesis_Nop16"/>
</dbReference>
<sequence>MANPRQRRKQRSGSYKPVQHSRHAQKNLKKQPPIRGPKVLQEAWDRKKTVRQNYAALGLAASLNPTQSGGAEPAQAESRAAAPAQTQGAEPAAGAPVPRGFGRIVRDADGNVVGVELPDEEEARRAPATAEDVPDVRADAQLAAWVAPRAGGAALEEMSRAGGRRVARHASAGERAVLRRLVARHGEDVAAMARDRRLNADQRTAGELRRAIRRAGGAAAAGAT</sequence>
<dbReference type="Pfam" id="PF09420">
    <property type="entry name" value="Nop16"/>
    <property type="match status" value="1"/>
</dbReference>
<evidence type="ECO:0000313" key="8">
    <source>
        <dbReference type="Proteomes" id="UP000218811"/>
    </source>
</evidence>
<feature type="region of interest" description="Disordered" evidence="6">
    <location>
        <begin position="115"/>
        <end position="135"/>
    </location>
</feature>
<reference evidence="7 8" key="1">
    <citation type="journal article" date="2012" name="Science">
        <title>The Paleozoic origin of enzymatic lignin decomposition reconstructed from 31 fungal genomes.</title>
        <authorList>
            <person name="Floudas D."/>
            <person name="Binder M."/>
            <person name="Riley R."/>
            <person name="Barry K."/>
            <person name="Blanchette R.A."/>
            <person name="Henrissat B."/>
            <person name="Martinez A.T."/>
            <person name="Otillar R."/>
            <person name="Spatafora J.W."/>
            <person name="Yadav J.S."/>
            <person name="Aerts A."/>
            <person name="Benoit I."/>
            <person name="Boyd A."/>
            <person name="Carlson A."/>
            <person name="Copeland A."/>
            <person name="Coutinho P.M."/>
            <person name="de Vries R.P."/>
            <person name="Ferreira P."/>
            <person name="Findley K."/>
            <person name="Foster B."/>
            <person name="Gaskell J."/>
            <person name="Glotzer D."/>
            <person name="Gorecki P."/>
            <person name="Heitman J."/>
            <person name="Hesse C."/>
            <person name="Hori C."/>
            <person name="Igarashi K."/>
            <person name="Jurgens J.A."/>
            <person name="Kallen N."/>
            <person name="Kersten P."/>
            <person name="Kohler A."/>
            <person name="Kuees U."/>
            <person name="Kumar T.K.A."/>
            <person name="Kuo A."/>
            <person name="LaButti K."/>
            <person name="Larrondo L.F."/>
            <person name="Lindquist E."/>
            <person name="Ling A."/>
            <person name="Lombard V."/>
            <person name="Lucas S."/>
            <person name="Lundell T."/>
            <person name="Martin R."/>
            <person name="McLaughlin D.J."/>
            <person name="Morgenstern I."/>
            <person name="Morin E."/>
            <person name="Murat C."/>
            <person name="Nagy L.G."/>
            <person name="Nolan M."/>
            <person name="Ohm R.A."/>
            <person name="Patyshakuliyeva A."/>
            <person name="Rokas A."/>
            <person name="Ruiz-Duenas F.J."/>
            <person name="Sabat G."/>
            <person name="Salamov A."/>
            <person name="Samejima M."/>
            <person name="Schmutz J."/>
            <person name="Slot J.C."/>
            <person name="St John F."/>
            <person name="Stenlid J."/>
            <person name="Sun H."/>
            <person name="Sun S."/>
            <person name="Syed K."/>
            <person name="Tsang A."/>
            <person name="Wiebenga A."/>
            <person name="Young D."/>
            <person name="Pisabarro A."/>
            <person name="Eastwood D.C."/>
            <person name="Martin F."/>
            <person name="Cullen D."/>
            <person name="Grigoriev I.V."/>
            <person name="Hibbett D.S."/>
        </authorList>
    </citation>
    <scope>NUCLEOTIDE SEQUENCE [LARGE SCALE GENOMIC DNA]</scope>
    <source>
        <strain evidence="7 8">MD-104</strain>
    </source>
</reference>